<dbReference type="PANTHER" id="PTHR37838:SF1">
    <property type="entry name" value="NA(+)-TRANSLOCATING NADH-QUINONE REDUCTASE SUBUNIT C"/>
    <property type="match status" value="1"/>
</dbReference>
<dbReference type="InterPro" id="IPR007329">
    <property type="entry name" value="FMN-bd"/>
</dbReference>
<keyword evidence="10" id="KW-0520">NAD</keyword>
<dbReference type="GO" id="GO:0016655">
    <property type="term" value="F:oxidoreductase activity, acting on NAD(P)H, quinone or similar compound as acceptor"/>
    <property type="evidence" value="ECO:0007669"/>
    <property type="project" value="InterPro"/>
</dbReference>
<evidence type="ECO:0000256" key="12">
    <source>
        <dbReference type="ARBA" id="ARBA00023065"/>
    </source>
</evidence>
<evidence type="ECO:0000256" key="5">
    <source>
        <dbReference type="ARBA" id="ARBA00022630"/>
    </source>
</evidence>
<evidence type="ECO:0000313" key="17">
    <source>
        <dbReference type="EMBL" id="PJE79919.1"/>
    </source>
</evidence>
<keyword evidence="8" id="KW-1278">Translocase</keyword>
<evidence type="ECO:0000256" key="15">
    <source>
        <dbReference type="ARBA" id="ARBA00023201"/>
    </source>
</evidence>
<keyword evidence="5" id="KW-0285">Flavoprotein</keyword>
<dbReference type="AlphaFoldDB" id="A0A2H9T9P5"/>
<organism evidence="17">
    <name type="scientific">invertebrate metagenome</name>
    <dbReference type="NCBI Taxonomy" id="1711999"/>
    <lineage>
        <taxon>unclassified sequences</taxon>
        <taxon>metagenomes</taxon>
        <taxon>organismal metagenomes</taxon>
    </lineage>
</organism>
<gene>
    <name evidence="17" type="primary">nqrC</name>
    <name evidence="17" type="ORF">CI610_01088</name>
</gene>
<evidence type="ECO:0000256" key="1">
    <source>
        <dbReference type="ARBA" id="ARBA00022448"/>
    </source>
</evidence>
<evidence type="ECO:0000256" key="3">
    <source>
        <dbReference type="ARBA" id="ARBA00022519"/>
    </source>
</evidence>
<keyword evidence="1" id="KW-0813">Transport</keyword>
<accession>A0A2H9T9P5</accession>
<feature type="domain" description="FMN-binding" evidence="16">
    <location>
        <begin position="146"/>
        <end position="247"/>
    </location>
</feature>
<dbReference type="PIRSF" id="PIRSF009437">
    <property type="entry name" value="NQR-1_subunit_C"/>
    <property type="match status" value="1"/>
</dbReference>
<evidence type="ECO:0000256" key="4">
    <source>
        <dbReference type="ARBA" id="ARBA00022553"/>
    </source>
</evidence>
<evidence type="ECO:0000256" key="13">
    <source>
        <dbReference type="ARBA" id="ARBA00023075"/>
    </source>
</evidence>
<dbReference type="NCBIfam" id="NF003746">
    <property type="entry name" value="PRK05346.1-1"/>
    <property type="match status" value="1"/>
</dbReference>
<evidence type="ECO:0000256" key="10">
    <source>
        <dbReference type="ARBA" id="ARBA00023027"/>
    </source>
</evidence>
<keyword evidence="11" id="KW-0915">Sodium</keyword>
<evidence type="ECO:0000256" key="8">
    <source>
        <dbReference type="ARBA" id="ARBA00022967"/>
    </source>
</evidence>
<dbReference type="HAMAP" id="MF_00427">
    <property type="entry name" value="NqrC"/>
    <property type="match status" value="1"/>
</dbReference>
<dbReference type="GO" id="GO:0016020">
    <property type="term" value="C:membrane"/>
    <property type="evidence" value="ECO:0007669"/>
    <property type="project" value="InterPro"/>
</dbReference>
<keyword evidence="3" id="KW-0997">Cell inner membrane</keyword>
<dbReference type="NCBIfam" id="TIGR01938">
    <property type="entry name" value="nqrC"/>
    <property type="match status" value="1"/>
</dbReference>
<evidence type="ECO:0000256" key="6">
    <source>
        <dbReference type="ARBA" id="ARBA00022643"/>
    </source>
</evidence>
<dbReference type="EC" id="1.6.5.8" evidence="17"/>
<dbReference type="PANTHER" id="PTHR37838">
    <property type="entry name" value="NA(+)-TRANSLOCATING NADH-QUINONE REDUCTASE SUBUNIT C"/>
    <property type="match status" value="1"/>
</dbReference>
<dbReference type="EMBL" id="NSIT01000041">
    <property type="protein sequence ID" value="PJE79919.1"/>
    <property type="molecule type" value="Genomic_DNA"/>
</dbReference>
<dbReference type="SMART" id="SM00900">
    <property type="entry name" value="FMN_bind"/>
    <property type="match status" value="1"/>
</dbReference>
<keyword evidence="6" id="KW-0288">FMN</keyword>
<name>A0A2H9T9P5_9ZZZZ</name>
<evidence type="ECO:0000259" key="16">
    <source>
        <dbReference type="SMART" id="SM00900"/>
    </source>
</evidence>
<comment type="caution">
    <text evidence="17">The sequence shown here is derived from an EMBL/GenBank/DDBJ whole genome shotgun (WGS) entry which is preliminary data.</text>
</comment>
<evidence type="ECO:0000256" key="9">
    <source>
        <dbReference type="ARBA" id="ARBA00022989"/>
    </source>
</evidence>
<keyword evidence="15" id="KW-0739">Sodium transport</keyword>
<dbReference type="Pfam" id="PF04205">
    <property type="entry name" value="FMN_bind"/>
    <property type="match status" value="1"/>
</dbReference>
<dbReference type="NCBIfam" id="NF003749">
    <property type="entry name" value="PRK05346.1-5"/>
    <property type="match status" value="1"/>
</dbReference>
<keyword evidence="7" id="KW-0812">Transmembrane</keyword>
<sequence length="261" mass="27950">MSNDSIKKTLLVTILLSLVCSILVSGAAVFLKSRQDLNKVVDVQRNILLISGIAKNAHEMSNQDVASLFSHEVKARLVDLKTGRFVSGDVDKYDQRTAAKDPKTSRTLTASEDIASIKREANIAKVYLVEKNGKLDTLILPVHGYGLWSTMYGFIALESDLDTVVGLGFYEQGETPGLGGEVDNPAWKAKWVGKQVYNDKGNVALGVIKGAVKPGASGASYQVDGLAGATLTSNGVTNLVRFWMGKGGFGPFINQLKTGDA</sequence>
<reference evidence="17" key="1">
    <citation type="journal article" date="2017" name="Appl. Environ. Microbiol.">
        <title>Molecular characterization of an Endozoicomonas-like organism causing infection in king scallop Pecten maximus L.</title>
        <authorList>
            <person name="Cano I."/>
            <person name="van Aerle R."/>
            <person name="Ross S."/>
            <person name="Verner-Jeffreys D.W."/>
            <person name="Paley R.K."/>
            <person name="Rimmer G."/>
            <person name="Ryder D."/>
            <person name="Hooper P."/>
            <person name="Stone D."/>
            <person name="Feist S.W."/>
        </authorList>
    </citation>
    <scope>NUCLEOTIDE SEQUENCE</scope>
</reference>
<dbReference type="GO" id="GO:0010181">
    <property type="term" value="F:FMN binding"/>
    <property type="evidence" value="ECO:0007669"/>
    <property type="project" value="InterPro"/>
</dbReference>
<keyword evidence="13" id="KW-0830">Ubiquinone</keyword>
<keyword evidence="14" id="KW-0472">Membrane</keyword>
<keyword evidence="9" id="KW-1133">Transmembrane helix</keyword>
<keyword evidence="12" id="KW-0406">Ion transport</keyword>
<evidence type="ECO:0000256" key="2">
    <source>
        <dbReference type="ARBA" id="ARBA00022475"/>
    </source>
</evidence>
<evidence type="ECO:0000256" key="14">
    <source>
        <dbReference type="ARBA" id="ARBA00023136"/>
    </source>
</evidence>
<evidence type="ECO:0000256" key="11">
    <source>
        <dbReference type="ARBA" id="ARBA00023053"/>
    </source>
</evidence>
<protein>
    <submittedName>
        <fullName evidence="17">Na(+)-translocating NADH-quinone reductase subunit C</fullName>
        <ecNumber evidence="17">1.6.5.8</ecNumber>
    </submittedName>
</protein>
<proteinExistence type="inferred from homology"/>
<keyword evidence="2" id="KW-1003">Cell membrane</keyword>
<evidence type="ECO:0000256" key="7">
    <source>
        <dbReference type="ARBA" id="ARBA00022692"/>
    </source>
</evidence>
<keyword evidence="17" id="KW-0560">Oxidoreductase</keyword>
<keyword evidence="4" id="KW-0597">Phosphoprotein</keyword>
<dbReference type="InterPro" id="IPR010204">
    <property type="entry name" value="NqrC"/>
</dbReference>
<dbReference type="GO" id="GO:0006814">
    <property type="term" value="P:sodium ion transport"/>
    <property type="evidence" value="ECO:0007669"/>
    <property type="project" value="UniProtKB-KW"/>
</dbReference>